<dbReference type="AlphaFoldDB" id="A0A3M8SK96"/>
<gene>
    <name evidence="2" type="ORF">EEJ42_46000</name>
</gene>
<keyword evidence="3" id="KW-1185">Reference proteome</keyword>
<evidence type="ECO:0000313" key="3">
    <source>
        <dbReference type="Proteomes" id="UP000275401"/>
    </source>
</evidence>
<keyword evidence="1" id="KW-0472">Membrane</keyword>
<evidence type="ECO:0000256" key="1">
    <source>
        <dbReference type="SAM" id="Phobius"/>
    </source>
</evidence>
<name>A0A3M8SK96_9ACTN</name>
<comment type="caution">
    <text evidence="2">The sequence shown here is derived from an EMBL/GenBank/DDBJ whole genome shotgun (WGS) entry which is preliminary data.</text>
</comment>
<evidence type="ECO:0000313" key="2">
    <source>
        <dbReference type="EMBL" id="RNF81768.1"/>
    </source>
</evidence>
<organism evidence="2 3">
    <name type="scientific">Streptomyces botrytidirepellens</name>
    <dbReference type="NCBI Taxonomy" id="2486417"/>
    <lineage>
        <taxon>Bacteria</taxon>
        <taxon>Bacillati</taxon>
        <taxon>Actinomycetota</taxon>
        <taxon>Actinomycetes</taxon>
        <taxon>Kitasatosporales</taxon>
        <taxon>Streptomycetaceae</taxon>
        <taxon>Streptomyces</taxon>
    </lineage>
</organism>
<keyword evidence="1" id="KW-0812">Transmembrane</keyword>
<evidence type="ECO:0008006" key="4">
    <source>
        <dbReference type="Google" id="ProtNLM"/>
    </source>
</evidence>
<protein>
    <recommendedName>
        <fullName evidence="4">Secreted protein</fullName>
    </recommendedName>
</protein>
<dbReference type="EMBL" id="RIBZ01000861">
    <property type="protein sequence ID" value="RNF81768.1"/>
    <property type="molecule type" value="Genomic_DNA"/>
</dbReference>
<reference evidence="2 3" key="1">
    <citation type="submission" date="2018-11" db="EMBL/GenBank/DDBJ databases">
        <title>The Potential of Streptomyces as Biocontrol Agents against the Tomato grey mould, Botrytis cinerea (Gray mold) Frontiers in Microbiology.</title>
        <authorList>
            <person name="Li D."/>
        </authorList>
    </citation>
    <scope>NUCLEOTIDE SEQUENCE [LARGE SCALE GENOMIC DNA]</scope>
    <source>
        <strain evidence="2 3">NEAU-LD23</strain>
    </source>
</reference>
<accession>A0A3M8SK96</accession>
<feature type="transmembrane region" description="Helical" evidence="1">
    <location>
        <begin position="12"/>
        <end position="33"/>
    </location>
</feature>
<sequence>MMDGHDWTEVVGAFGLFALVTTVLTTLIWQFAATRRAKVQVVRELEYRKIAEEAVATQQKTEIQLREIGETLTALKGRMDALERILQTVE</sequence>
<proteinExistence type="predicted"/>
<keyword evidence="1" id="KW-1133">Transmembrane helix</keyword>
<dbReference type="Proteomes" id="UP000275401">
    <property type="component" value="Unassembled WGS sequence"/>
</dbReference>